<evidence type="ECO:0000313" key="3">
    <source>
        <dbReference type="EMBL" id="SMG47541.1"/>
    </source>
</evidence>
<dbReference type="PANTHER" id="PTHR34136:SF1">
    <property type="entry name" value="UDP-N-ACETYL-D-MANNOSAMINURONIC ACID TRANSFERASE"/>
    <property type="match status" value="1"/>
</dbReference>
<keyword evidence="4" id="KW-1185">Reference proteome</keyword>
<dbReference type="InterPro" id="IPR004629">
    <property type="entry name" value="WecG_TagA_CpsF"/>
</dbReference>
<dbReference type="CDD" id="cd06533">
    <property type="entry name" value="Glyco_transf_WecG_TagA"/>
    <property type="match status" value="1"/>
</dbReference>
<dbReference type="AlphaFoldDB" id="A0A1X7L156"/>
<dbReference type="STRING" id="561061.SAMN05660862_3451"/>
<protein>
    <submittedName>
        <fullName evidence="3">Polymer biosynthesis protein, WecB/TagA/CpsF family</fullName>
    </submittedName>
</protein>
<dbReference type="Proteomes" id="UP000192980">
    <property type="component" value="Unassembled WGS sequence"/>
</dbReference>
<dbReference type="EMBL" id="FXAU01000007">
    <property type="protein sequence ID" value="SMG47541.1"/>
    <property type="molecule type" value="Genomic_DNA"/>
</dbReference>
<dbReference type="GO" id="GO:0016758">
    <property type="term" value="F:hexosyltransferase activity"/>
    <property type="evidence" value="ECO:0007669"/>
    <property type="project" value="TreeGrafter"/>
</dbReference>
<accession>A0A1X7L156</accession>
<evidence type="ECO:0000256" key="1">
    <source>
        <dbReference type="ARBA" id="ARBA00022676"/>
    </source>
</evidence>
<proteinExistence type="predicted"/>
<dbReference type="OrthoDB" id="9771846at2"/>
<gene>
    <name evidence="3" type="ORF">SAMN05660862_3451</name>
</gene>
<dbReference type="RefSeq" id="WP_085474133.1">
    <property type="nucleotide sequence ID" value="NZ_CP038029.1"/>
</dbReference>
<dbReference type="NCBIfam" id="TIGR00696">
    <property type="entry name" value="wecG_tagA_cpsF"/>
    <property type="match status" value="1"/>
</dbReference>
<keyword evidence="1" id="KW-0328">Glycosyltransferase</keyword>
<name>A0A1X7L156_9SPHI</name>
<evidence type="ECO:0000256" key="2">
    <source>
        <dbReference type="ARBA" id="ARBA00022679"/>
    </source>
</evidence>
<keyword evidence="2" id="KW-0808">Transferase</keyword>
<sequence>MKSNDISTIDFCDIKLVCATRDEFAKFAIEKSREYKSIISYSLNGESLAKYHNDASFPPLFLHADYVHADGMSIVKASKLLCKPSLPERIATTDWFHDVAKLCEETGETHYFLGGSQETIEKTIQNVQRAYPLLNIVGYRNGYFDENQLKQVVDEINECSPHFVWVGLGRPKQENVSALLKRDTKVGVIKTCGGLFDFLAGSNRRAPMLLQKIGMEWAFRLSLEPRRLFKRYFVTNYQSLIIFMKYYVQNKQTK</sequence>
<reference evidence="3 4" key="1">
    <citation type="submission" date="2017-04" db="EMBL/GenBank/DDBJ databases">
        <authorList>
            <person name="Afonso C.L."/>
            <person name="Miller P.J."/>
            <person name="Scott M.A."/>
            <person name="Spackman E."/>
            <person name="Goraichik I."/>
            <person name="Dimitrov K.M."/>
            <person name="Suarez D.L."/>
            <person name="Swayne D.E."/>
        </authorList>
    </citation>
    <scope>NUCLEOTIDE SEQUENCE [LARGE SCALE GENOMIC DNA]</scope>
    <source>
        <strain evidence="3 4">DSM 22418</strain>
    </source>
</reference>
<dbReference type="PANTHER" id="PTHR34136">
    <property type="match status" value="1"/>
</dbReference>
<dbReference type="Pfam" id="PF03808">
    <property type="entry name" value="Glyco_tran_WecG"/>
    <property type="match status" value="1"/>
</dbReference>
<organism evidence="3 4">
    <name type="scientific">Sphingobacterium psychroaquaticum</name>
    <dbReference type="NCBI Taxonomy" id="561061"/>
    <lineage>
        <taxon>Bacteria</taxon>
        <taxon>Pseudomonadati</taxon>
        <taxon>Bacteroidota</taxon>
        <taxon>Sphingobacteriia</taxon>
        <taxon>Sphingobacteriales</taxon>
        <taxon>Sphingobacteriaceae</taxon>
        <taxon>Sphingobacterium</taxon>
    </lineage>
</organism>
<evidence type="ECO:0000313" key="4">
    <source>
        <dbReference type="Proteomes" id="UP000192980"/>
    </source>
</evidence>